<evidence type="ECO:0000256" key="1">
    <source>
        <dbReference type="SAM" id="Phobius"/>
    </source>
</evidence>
<keyword evidence="1" id="KW-1133">Transmembrane helix</keyword>
<evidence type="ECO:0000313" key="2">
    <source>
        <dbReference type="EMBL" id="KDO48678.1"/>
    </source>
</evidence>
<gene>
    <name evidence="2" type="ORF">CISIN_1g039422mg</name>
</gene>
<keyword evidence="1" id="KW-0472">Membrane</keyword>
<evidence type="ECO:0000313" key="3">
    <source>
        <dbReference type="Proteomes" id="UP000027120"/>
    </source>
</evidence>
<dbReference type="Proteomes" id="UP000027120">
    <property type="component" value="Unassembled WGS sequence"/>
</dbReference>
<organism evidence="2 3">
    <name type="scientific">Citrus sinensis</name>
    <name type="common">Sweet orange</name>
    <name type="synonym">Citrus aurantium var. sinensis</name>
    <dbReference type="NCBI Taxonomy" id="2711"/>
    <lineage>
        <taxon>Eukaryota</taxon>
        <taxon>Viridiplantae</taxon>
        <taxon>Streptophyta</taxon>
        <taxon>Embryophyta</taxon>
        <taxon>Tracheophyta</taxon>
        <taxon>Spermatophyta</taxon>
        <taxon>Magnoliopsida</taxon>
        <taxon>eudicotyledons</taxon>
        <taxon>Gunneridae</taxon>
        <taxon>Pentapetalae</taxon>
        <taxon>rosids</taxon>
        <taxon>malvids</taxon>
        <taxon>Sapindales</taxon>
        <taxon>Rutaceae</taxon>
        <taxon>Aurantioideae</taxon>
        <taxon>Citrus</taxon>
    </lineage>
</organism>
<name>A0A067E0V5_CITSI</name>
<reference evidence="2 3" key="1">
    <citation type="submission" date="2014-04" db="EMBL/GenBank/DDBJ databases">
        <authorList>
            <consortium name="International Citrus Genome Consortium"/>
            <person name="Gmitter F."/>
            <person name="Chen C."/>
            <person name="Farmerie W."/>
            <person name="Harkins T."/>
            <person name="Desany B."/>
            <person name="Mohiuddin M."/>
            <person name="Kodira C."/>
            <person name="Borodovsky M."/>
            <person name="Lomsadze A."/>
            <person name="Burns P."/>
            <person name="Jenkins J."/>
            <person name="Prochnik S."/>
            <person name="Shu S."/>
            <person name="Chapman J."/>
            <person name="Pitluck S."/>
            <person name="Schmutz J."/>
            <person name="Rokhsar D."/>
        </authorList>
    </citation>
    <scope>NUCLEOTIDE SEQUENCE</scope>
</reference>
<dbReference type="AlphaFoldDB" id="A0A067E0V5"/>
<feature type="transmembrane region" description="Helical" evidence="1">
    <location>
        <begin position="20"/>
        <end position="38"/>
    </location>
</feature>
<dbReference type="EMBL" id="KK785136">
    <property type="protein sequence ID" value="KDO48678.1"/>
    <property type="molecule type" value="Genomic_DNA"/>
</dbReference>
<proteinExistence type="predicted"/>
<accession>A0A067E0V5</accession>
<protein>
    <submittedName>
        <fullName evidence="2">Uncharacterized protein</fullName>
    </submittedName>
</protein>
<keyword evidence="3" id="KW-1185">Reference proteome</keyword>
<keyword evidence="1" id="KW-0812">Transmembrane</keyword>
<sequence length="83" mass="9618">MSLPWRSSEDTIFNFHHQITLLVGGGIGYLILFMMQIASHNVQSVRLLLYCVISNVLKKAFRSTFTKDVIRNHFLVARYFTIV</sequence>